<evidence type="ECO:0000313" key="4">
    <source>
        <dbReference type="Proteomes" id="UP001221208"/>
    </source>
</evidence>
<dbReference type="InterPro" id="IPR052978">
    <property type="entry name" value="GAP_dehydrogenase"/>
</dbReference>
<name>A0ABT5K0P1_9BURK</name>
<dbReference type="InterPro" id="IPR020831">
    <property type="entry name" value="GlycerAld/Erythrose_P_DH"/>
</dbReference>
<gene>
    <name evidence="3" type="ORF">OIK44_09750</name>
</gene>
<dbReference type="PANTHER" id="PTHR42955">
    <property type="entry name" value="GLYCERALDEHYDE-3-PHOSPHATE DEHYDROGENASE"/>
    <property type="match status" value="1"/>
</dbReference>
<evidence type="ECO:0000259" key="2">
    <source>
        <dbReference type="SMART" id="SM00846"/>
    </source>
</evidence>
<keyword evidence="4" id="KW-1185">Reference proteome</keyword>
<accession>A0ABT5K0P1</accession>
<dbReference type="PANTHER" id="PTHR42955:SF1">
    <property type="entry name" value="GLYCERALDEHYDE-3-PHOSPHATE DEHYDROGENASE"/>
    <property type="match status" value="1"/>
</dbReference>
<organism evidence="3 4">
    <name type="scientific">Janthinobacterium fluminis</name>
    <dbReference type="NCBI Taxonomy" id="2987524"/>
    <lineage>
        <taxon>Bacteria</taxon>
        <taxon>Pseudomonadati</taxon>
        <taxon>Pseudomonadota</taxon>
        <taxon>Betaproteobacteria</taxon>
        <taxon>Burkholderiales</taxon>
        <taxon>Oxalobacteraceae</taxon>
        <taxon>Janthinobacterium</taxon>
    </lineage>
</organism>
<dbReference type="EMBL" id="JAQQXR010000003">
    <property type="protein sequence ID" value="MDC8757871.1"/>
    <property type="molecule type" value="Genomic_DNA"/>
</dbReference>
<comment type="caution">
    <text evidence="3">The sequence shown here is derived from an EMBL/GenBank/DDBJ whole genome shotgun (WGS) entry which is preliminary data.</text>
</comment>
<sequence length="327" mass="35803">MSDVTAGINGFGRFGLHLLRAWLDRPDAPRLAAINDDYHDLDAALRILAGDAKVSFADCAIGADGDTLVIHKRGQAPWRIAYSHGPARQAPWRGQTDWWLECSGAHPTAQQCRELLGGRTRRALLSATCDDADQTLVFGYNEATADPAAEIISYGSCTVNAFVPLAHWLHGRYGVGDASVSVIHNVAPARLATLHQPERRTCTLERMGPRLLPFLAPQRFFVDYVLIPYTGVSLIDFRFRLNAPGAEADLLDALDAACRGGELAGLYRLAARDDGPQAWQLSPESAVLLRSRARLAGDTLSLPAYFDNENSAVRYLDLLTALVRRRD</sequence>
<dbReference type="InterPro" id="IPR036291">
    <property type="entry name" value="NAD(P)-bd_dom_sf"/>
</dbReference>
<proteinExistence type="predicted"/>
<reference evidence="3 4" key="1">
    <citation type="submission" date="2022-10" db="EMBL/GenBank/DDBJ databases">
        <title>Janthinobacterium sp. hw3 Genome sequencing.</title>
        <authorList>
            <person name="Park S."/>
        </authorList>
    </citation>
    <scope>NUCLEOTIDE SEQUENCE [LARGE SCALE GENOMIC DNA]</scope>
    <source>
        <strain evidence="4">hw3</strain>
    </source>
</reference>
<evidence type="ECO:0000256" key="1">
    <source>
        <dbReference type="ARBA" id="ARBA00023002"/>
    </source>
</evidence>
<dbReference type="SMART" id="SM00846">
    <property type="entry name" value="Gp_dh_N"/>
    <property type="match status" value="1"/>
</dbReference>
<feature type="domain" description="Glyceraldehyde 3-phosphate dehydrogenase NAD(P) binding" evidence="2">
    <location>
        <begin position="4"/>
        <end position="157"/>
    </location>
</feature>
<dbReference type="SUPFAM" id="SSF51735">
    <property type="entry name" value="NAD(P)-binding Rossmann-fold domains"/>
    <property type="match status" value="1"/>
</dbReference>
<evidence type="ECO:0000313" key="3">
    <source>
        <dbReference type="EMBL" id="MDC8757871.1"/>
    </source>
</evidence>
<keyword evidence="1" id="KW-0560">Oxidoreductase</keyword>
<dbReference type="SUPFAM" id="SSF55347">
    <property type="entry name" value="Glyceraldehyde-3-phosphate dehydrogenase-like, C-terminal domain"/>
    <property type="match status" value="1"/>
</dbReference>
<dbReference type="Gene3D" id="3.40.50.720">
    <property type="entry name" value="NAD(P)-binding Rossmann-like Domain"/>
    <property type="match status" value="1"/>
</dbReference>
<dbReference type="Proteomes" id="UP001221208">
    <property type="component" value="Unassembled WGS sequence"/>
</dbReference>
<dbReference type="Gene3D" id="3.30.360.10">
    <property type="entry name" value="Dihydrodipicolinate Reductase, domain 2"/>
    <property type="match status" value="1"/>
</dbReference>
<dbReference type="InterPro" id="IPR020828">
    <property type="entry name" value="GlycerAld_3-P_DH_NAD(P)-bd"/>
</dbReference>
<dbReference type="RefSeq" id="WP_273670548.1">
    <property type="nucleotide sequence ID" value="NZ_JAQQXR010000003.1"/>
</dbReference>
<dbReference type="PIRSF" id="PIRSF000149">
    <property type="entry name" value="GAP_DH"/>
    <property type="match status" value="1"/>
</dbReference>
<protein>
    <submittedName>
        <fullName evidence="3">Glyceraldehyde 3-phosphate dehydrogenase N-terminal domain-containing protein</fullName>
    </submittedName>
</protein>